<proteinExistence type="predicted"/>
<sequence length="36" mass="4275">MQQLLQKSVLSLIFFMVFFSYIDLIMLGIFLSPEYV</sequence>
<dbReference type="AlphaFoldDB" id="X1NT82"/>
<keyword evidence="1" id="KW-1133">Transmembrane helix</keyword>
<dbReference type="EMBL" id="BARV01013370">
    <property type="protein sequence ID" value="GAI21869.1"/>
    <property type="molecule type" value="Genomic_DNA"/>
</dbReference>
<keyword evidence="1" id="KW-0472">Membrane</keyword>
<protein>
    <submittedName>
        <fullName evidence="2">Uncharacterized protein</fullName>
    </submittedName>
</protein>
<feature type="non-terminal residue" evidence="2">
    <location>
        <position position="36"/>
    </location>
</feature>
<keyword evidence="1" id="KW-0812">Transmembrane</keyword>
<evidence type="ECO:0000256" key="1">
    <source>
        <dbReference type="SAM" id="Phobius"/>
    </source>
</evidence>
<comment type="caution">
    <text evidence="2">The sequence shown here is derived from an EMBL/GenBank/DDBJ whole genome shotgun (WGS) entry which is preliminary data.</text>
</comment>
<evidence type="ECO:0000313" key="2">
    <source>
        <dbReference type="EMBL" id="GAI21869.1"/>
    </source>
</evidence>
<accession>X1NT82</accession>
<feature type="transmembrane region" description="Helical" evidence="1">
    <location>
        <begin position="12"/>
        <end position="31"/>
    </location>
</feature>
<gene>
    <name evidence="2" type="ORF">S06H3_24187</name>
</gene>
<organism evidence="2">
    <name type="scientific">marine sediment metagenome</name>
    <dbReference type="NCBI Taxonomy" id="412755"/>
    <lineage>
        <taxon>unclassified sequences</taxon>
        <taxon>metagenomes</taxon>
        <taxon>ecological metagenomes</taxon>
    </lineage>
</organism>
<name>X1NT82_9ZZZZ</name>
<reference evidence="2" key="1">
    <citation type="journal article" date="2014" name="Front. Microbiol.">
        <title>High frequency of phylogenetically diverse reductive dehalogenase-homologous genes in deep subseafloor sedimentary metagenomes.</title>
        <authorList>
            <person name="Kawai M."/>
            <person name="Futagami T."/>
            <person name="Toyoda A."/>
            <person name="Takaki Y."/>
            <person name="Nishi S."/>
            <person name="Hori S."/>
            <person name="Arai W."/>
            <person name="Tsubouchi T."/>
            <person name="Morono Y."/>
            <person name="Uchiyama I."/>
            <person name="Ito T."/>
            <person name="Fujiyama A."/>
            <person name="Inagaki F."/>
            <person name="Takami H."/>
        </authorList>
    </citation>
    <scope>NUCLEOTIDE SEQUENCE</scope>
    <source>
        <strain evidence="2">Expedition CK06-06</strain>
    </source>
</reference>